<dbReference type="Proteomes" id="UP000006039">
    <property type="component" value="Unassembled WGS sequence"/>
</dbReference>
<reference evidence="1" key="3">
    <citation type="submission" date="2010-09" db="EMBL/GenBank/DDBJ databases">
        <title>Annotation of Gaeumannomyces graminis var. tritici R3-111a-1.</title>
        <authorList>
            <consortium name="The Broad Institute Genome Sequencing Platform"/>
            <person name="Ma L.-J."/>
            <person name="Dead R."/>
            <person name="Young S.K."/>
            <person name="Zeng Q."/>
            <person name="Gargeya S."/>
            <person name="Fitzgerald M."/>
            <person name="Haas B."/>
            <person name="Abouelleil A."/>
            <person name="Alvarado L."/>
            <person name="Arachchi H.M."/>
            <person name="Berlin A."/>
            <person name="Brown A."/>
            <person name="Chapman S.B."/>
            <person name="Chen Z."/>
            <person name="Dunbar C."/>
            <person name="Freedman E."/>
            <person name="Gearin G."/>
            <person name="Gellesch M."/>
            <person name="Goldberg J."/>
            <person name="Griggs A."/>
            <person name="Gujja S."/>
            <person name="Heiman D."/>
            <person name="Howarth C."/>
            <person name="Larson L."/>
            <person name="Lui A."/>
            <person name="MacDonald P.J.P."/>
            <person name="Mehta T."/>
            <person name="Montmayeur A."/>
            <person name="Murphy C."/>
            <person name="Neiman D."/>
            <person name="Pearson M."/>
            <person name="Priest M."/>
            <person name="Roberts A."/>
            <person name="Saif S."/>
            <person name="Shea T."/>
            <person name="Shenoy N."/>
            <person name="Sisk P."/>
            <person name="Stolte C."/>
            <person name="Sykes S."/>
            <person name="Yandava C."/>
            <person name="Wortman J."/>
            <person name="Nusbaum C."/>
            <person name="Birren B."/>
        </authorList>
    </citation>
    <scope>NUCLEOTIDE SEQUENCE</scope>
    <source>
        <strain evidence="1">R3-111a-1</strain>
    </source>
</reference>
<accession>J3PF48</accession>
<evidence type="ECO:0000313" key="2">
    <source>
        <dbReference type="EnsemblFungi" id="EJT71106"/>
    </source>
</evidence>
<dbReference type="GeneID" id="20352585"/>
<evidence type="ECO:0000313" key="1">
    <source>
        <dbReference type="EMBL" id="EJT71106.1"/>
    </source>
</evidence>
<dbReference type="RefSeq" id="XP_009228284.1">
    <property type="nucleotide sequence ID" value="XM_009230020.1"/>
</dbReference>
<reference evidence="1" key="2">
    <citation type="submission" date="2010-07" db="EMBL/GenBank/DDBJ databases">
        <authorList>
            <consortium name="The Broad Institute Genome Sequencing Platform"/>
            <consortium name="Broad Institute Genome Sequencing Center for Infectious Disease"/>
            <person name="Ma L.-J."/>
            <person name="Dead R."/>
            <person name="Young S."/>
            <person name="Zeng Q."/>
            <person name="Koehrsen M."/>
            <person name="Alvarado L."/>
            <person name="Berlin A."/>
            <person name="Chapman S.B."/>
            <person name="Chen Z."/>
            <person name="Freedman E."/>
            <person name="Gellesch M."/>
            <person name="Goldberg J."/>
            <person name="Griggs A."/>
            <person name="Gujja S."/>
            <person name="Heilman E.R."/>
            <person name="Heiman D."/>
            <person name="Hepburn T."/>
            <person name="Howarth C."/>
            <person name="Jen D."/>
            <person name="Larson L."/>
            <person name="Mehta T."/>
            <person name="Neiman D."/>
            <person name="Pearson M."/>
            <person name="Roberts A."/>
            <person name="Saif S."/>
            <person name="Shea T."/>
            <person name="Shenoy N."/>
            <person name="Sisk P."/>
            <person name="Stolte C."/>
            <person name="Sykes S."/>
            <person name="Walk T."/>
            <person name="White J."/>
            <person name="Yandava C."/>
            <person name="Haas B."/>
            <person name="Nusbaum C."/>
            <person name="Birren B."/>
        </authorList>
    </citation>
    <scope>NUCLEOTIDE SEQUENCE</scope>
    <source>
        <strain evidence="1">R3-111a-1</strain>
    </source>
</reference>
<reference evidence="3" key="1">
    <citation type="submission" date="2010-07" db="EMBL/GenBank/DDBJ databases">
        <title>The genome sequence of Gaeumannomyces graminis var. tritici strain R3-111a-1.</title>
        <authorList>
            <consortium name="The Broad Institute Genome Sequencing Platform"/>
            <person name="Ma L.-J."/>
            <person name="Dead R."/>
            <person name="Young S."/>
            <person name="Zeng Q."/>
            <person name="Koehrsen M."/>
            <person name="Alvarado L."/>
            <person name="Berlin A."/>
            <person name="Chapman S.B."/>
            <person name="Chen Z."/>
            <person name="Freedman E."/>
            <person name="Gellesch M."/>
            <person name="Goldberg J."/>
            <person name="Griggs A."/>
            <person name="Gujja S."/>
            <person name="Heilman E.R."/>
            <person name="Heiman D."/>
            <person name="Hepburn T."/>
            <person name="Howarth C."/>
            <person name="Jen D."/>
            <person name="Larson L."/>
            <person name="Mehta T."/>
            <person name="Neiman D."/>
            <person name="Pearson M."/>
            <person name="Roberts A."/>
            <person name="Saif S."/>
            <person name="Shea T."/>
            <person name="Shenoy N."/>
            <person name="Sisk P."/>
            <person name="Stolte C."/>
            <person name="Sykes S."/>
            <person name="Walk T."/>
            <person name="White J."/>
            <person name="Yandava C."/>
            <person name="Haas B."/>
            <person name="Nusbaum C."/>
            <person name="Birren B."/>
        </authorList>
    </citation>
    <scope>NUCLEOTIDE SEQUENCE [LARGE SCALE GENOMIC DNA]</scope>
    <source>
        <strain evidence="3">R3-111a-1</strain>
    </source>
</reference>
<gene>
    <name evidence="2" type="primary">20352585</name>
    <name evidence="1" type="ORF">GGTG_12127</name>
</gene>
<dbReference type="EMBL" id="GL385401">
    <property type="protein sequence ID" value="EJT71106.1"/>
    <property type="molecule type" value="Genomic_DNA"/>
</dbReference>
<keyword evidence="3" id="KW-1185">Reference proteome</keyword>
<organism evidence="1">
    <name type="scientific">Gaeumannomyces tritici (strain R3-111a-1)</name>
    <name type="common">Wheat and barley take-all root rot fungus</name>
    <name type="synonym">Gaeumannomyces graminis var. tritici</name>
    <dbReference type="NCBI Taxonomy" id="644352"/>
    <lineage>
        <taxon>Eukaryota</taxon>
        <taxon>Fungi</taxon>
        <taxon>Dikarya</taxon>
        <taxon>Ascomycota</taxon>
        <taxon>Pezizomycotina</taxon>
        <taxon>Sordariomycetes</taxon>
        <taxon>Sordariomycetidae</taxon>
        <taxon>Magnaporthales</taxon>
        <taxon>Magnaporthaceae</taxon>
        <taxon>Gaeumannomyces</taxon>
    </lineage>
</organism>
<dbReference type="HOGENOM" id="CLU_1354689_0_0_1"/>
<evidence type="ECO:0000313" key="3">
    <source>
        <dbReference type="Proteomes" id="UP000006039"/>
    </source>
</evidence>
<dbReference type="EnsemblFungi" id="EJT71106">
    <property type="protein sequence ID" value="EJT71106"/>
    <property type="gene ID" value="GGTG_12127"/>
</dbReference>
<dbReference type="AlphaFoldDB" id="J3PF48"/>
<proteinExistence type="predicted"/>
<protein>
    <submittedName>
        <fullName evidence="1 2">Uncharacterized protein</fullName>
    </submittedName>
</protein>
<reference evidence="2" key="5">
    <citation type="submission" date="2018-04" db="UniProtKB">
        <authorList>
            <consortium name="EnsemblFungi"/>
        </authorList>
    </citation>
    <scope>IDENTIFICATION</scope>
    <source>
        <strain evidence="2">R3-111a-1</strain>
    </source>
</reference>
<name>J3PF48_GAET3</name>
<dbReference type="VEuPathDB" id="FungiDB:GGTG_12127"/>
<sequence>MVGLAGLAFRLKLPPPKKNVKKPVNGHARKICKKNRLNAVSKGTKTSGNHVLFAGATIVAAKIVGAESGTSRRQYGRRTLTGNRAAVLGHFLKLFKKFNANLIANHVFAINIFKKPRTIIETYRYTGVNGIILICLTIKITAIKYQRLNTNYLRLQSLKLLEWLLNAQKGKKRPVSLSVAGHWGDLAGYRKLPAIYGVVRAA</sequence>
<reference evidence="2" key="4">
    <citation type="journal article" date="2015" name="G3 (Bethesda)">
        <title>Genome sequences of three phytopathogenic species of the Magnaporthaceae family of fungi.</title>
        <authorList>
            <person name="Okagaki L.H."/>
            <person name="Nunes C.C."/>
            <person name="Sailsbery J."/>
            <person name="Clay B."/>
            <person name="Brown D."/>
            <person name="John T."/>
            <person name="Oh Y."/>
            <person name="Young N."/>
            <person name="Fitzgerald M."/>
            <person name="Haas B.J."/>
            <person name="Zeng Q."/>
            <person name="Young S."/>
            <person name="Adiconis X."/>
            <person name="Fan L."/>
            <person name="Levin J.Z."/>
            <person name="Mitchell T.K."/>
            <person name="Okubara P.A."/>
            <person name="Farman M.L."/>
            <person name="Kohn L.M."/>
            <person name="Birren B."/>
            <person name="Ma L.-J."/>
            <person name="Dean R.A."/>
        </authorList>
    </citation>
    <scope>NUCLEOTIDE SEQUENCE</scope>
    <source>
        <strain evidence="2">R3-111a-1</strain>
    </source>
</reference>